<evidence type="ECO:0000313" key="2">
    <source>
        <dbReference type="EMBL" id="KAF2497212.1"/>
    </source>
</evidence>
<accession>A0A6A6QYL4</accession>
<evidence type="ECO:0000259" key="1">
    <source>
        <dbReference type="PROSITE" id="PS50097"/>
    </source>
</evidence>
<dbReference type="Pfam" id="PF00651">
    <property type="entry name" value="BTB"/>
    <property type="match status" value="1"/>
</dbReference>
<dbReference type="InterPro" id="IPR011333">
    <property type="entry name" value="SKP1/BTB/POZ_sf"/>
</dbReference>
<dbReference type="OrthoDB" id="3798088at2759"/>
<sequence>MSRTTSERDQILKKVQEDAALCPFAKRVVPASCYDTIVTVTVGAGEEKKTFQVYKGLISFHSSYFARAFNGSFSEAEKETVELPEDEVDVFDIFYYWINSGRLRGPLRLDVPQVPLPWALLINLWIFGDARGRPAFKNAVIDALTRKSNDESCFPGPGTINRVYKNTLDASLLRKWTVLSALQVLSLKVLTQRIETYPPEFAGDWTKALSANVIDDGKTVFNAVLKKGLEAIKVGCQFYDHTTPEEHAHWTQT</sequence>
<dbReference type="AlphaFoldDB" id="A0A6A6QYL4"/>
<dbReference type="Gene3D" id="3.30.710.10">
    <property type="entry name" value="Potassium Channel Kv1.1, Chain A"/>
    <property type="match status" value="1"/>
</dbReference>
<gene>
    <name evidence="2" type="ORF">BU16DRAFT_581176</name>
</gene>
<dbReference type="Proteomes" id="UP000799750">
    <property type="component" value="Unassembled WGS sequence"/>
</dbReference>
<dbReference type="EMBL" id="MU004187">
    <property type="protein sequence ID" value="KAF2497212.1"/>
    <property type="molecule type" value="Genomic_DNA"/>
</dbReference>
<dbReference type="PANTHER" id="PTHR47843">
    <property type="entry name" value="BTB DOMAIN-CONTAINING PROTEIN-RELATED"/>
    <property type="match status" value="1"/>
</dbReference>
<keyword evidence="3" id="KW-1185">Reference proteome</keyword>
<evidence type="ECO:0000313" key="3">
    <source>
        <dbReference type="Proteomes" id="UP000799750"/>
    </source>
</evidence>
<dbReference type="InterPro" id="IPR000210">
    <property type="entry name" value="BTB/POZ_dom"/>
</dbReference>
<proteinExistence type="predicted"/>
<dbReference type="PROSITE" id="PS50097">
    <property type="entry name" value="BTB"/>
    <property type="match status" value="1"/>
</dbReference>
<protein>
    <recommendedName>
        <fullName evidence="1">BTB domain-containing protein</fullName>
    </recommendedName>
</protein>
<dbReference type="PANTHER" id="PTHR47843:SF2">
    <property type="entry name" value="BTB DOMAIN-CONTAINING PROTEIN"/>
    <property type="match status" value="1"/>
</dbReference>
<name>A0A6A6QYL4_9PEZI</name>
<organism evidence="2 3">
    <name type="scientific">Lophium mytilinum</name>
    <dbReference type="NCBI Taxonomy" id="390894"/>
    <lineage>
        <taxon>Eukaryota</taxon>
        <taxon>Fungi</taxon>
        <taxon>Dikarya</taxon>
        <taxon>Ascomycota</taxon>
        <taxon>Pezizomycotina</taxon>
        <taxon>Dothideomycetes</taxon>
        <taxon>Pleosporomycetidae</taxon>
        <taxon>Mytilinidiales</taxon>
        <taxon>Mytilinidiaceae</taxon>
        <taxon>Lophium</taxon>
    </lineage>
</organism>
<reference evidence="2" key="1">
    <citation type="journal article" date="2020" name="Stud. Mycol.">
        <title>101 Dothideomycetes genomes: a test case for predicting lifestyles and emergence of pathogens.</title>
        <authorList>
            <person name="Haridas S."/>
            <person name="Albert R."/>
            <person name="Binder M."/>
            <person name="Bloem J."/>
            <person name="Labutti K."/>
            <person name="Salamov A."/>
            <person name="Andreopoulos B."/>
            <person name="Baker S."/>
            <person name="Barry K."/>
            <person name="Bills G."/>
            <person name="Bluhm B."/>
            <person name="Cannon C."/>
            <person name="Castanera R."/>
            <person name="Culley D."/>
            <person name="Daum C."/>
            <person name="Ezra D."/>
            <person name="Gonzalez J."/>
            <person name="Henrissat B."/>
            <person name="Kuo A."/>
            <person name="Liang C."/>
            <person name="Lipzen A."/>
            <person name="Lutzoni F."/>
            <person name="Magnuson J."/>
            <person name="Mondo S."/>
            <person name="Nolan M."/>
            <person name="Ohm R."/>
            <person name="Pangilinan J."/>
            <person name="Park H.-J."/>
            <person name="Ramirez L."/>
            <person name="Alfaro M."/>
            <person name="Sun H."/>
            <person name="Tritt A."/>
            <person name="Yoshinaga Y."/>
            <person name="Zwiers L.-H."/>
            <person name="Turgeon B."/>
            <person name="Goodwin S."/>
            <person name="Spatafora J."/>
            <person name="Crous P."/>
            <person name="Grigoriev I."/>
        </authorList>
    </citation>
    <scope>NUCLEOTIDE SEQUENCE</scope>
    <source>
        <strain evidence="2">CBS 269.34</strain>
    </source>
</reference>
<feature type="domain" description="BTB" evidence="1">
    <location>
        <begin position="34"/>
        <end position="107"/>
    </location>
</feature>
<dbReference type="SUPFAM" id="SSF54695">
    <property type="entry name" value="POZ domain"/>
    <property type="match status" value="1"/>
</dbReference>
<dbReference type="CDD" id="cd18186">
    <property type="entry name" value="BTB_POZ_ZBTB_KLHL-like"/>
    <property type="match status" value="1"/>
</dbReference>